<name>W7TCE5_9STRA</name>
<dbReference type="EMBL" id="AZIL01002589">
    <property type="protein sequence ID" value="EWM21218.1"/>
    <property type="molecule type" value="Genomic_DNA"/>
</dbReference>
<organism evidence="1 2">
    <name type="scientific">Nannochloropsis gaditana</name>
    <dbReference type="NCBI Taxonomy" id="72520"/>
    <lineage>
        <taxon>Eukaryota</taxon>
        <taxon>Sar</taxon>
        <taxon>Stramenopiles</taxon>
        <taxon>Ochrophyta</taxon>
        <taxon>Eustigmatophyceae</taxon>
        <taxon>Eustigmatales</taxon>
        <taxon>Monodopsidaceae</taxon>
        <taxon>Nannochloropsis</taxon>
    </lineage>
</organism>
<evidence type="ECO:0000313" key="1">
    <source>
        <dbReference type="EMBL" id="EWM21218.1"/>
    </source>
</evidence>
<dbReference type="Proteomes" id="UP000019335">
    <property type="component" value="Unassembled WGS sequence"/>
</dbReference>
<accession>W7TCE5</accession>
<comment type="caution">
    <text evidence="1">The sequence shown here is derived from an EMBL/GenBank/DDBJ whole genome shotgun (WGS) entry which is preliminary data.</text>
</comment>
<dbReference type="AlphaFoldDB" id="W7TCE5"/>
<dbReference type="SUPFAM" id="SSF47954">
    <property type="entry name" value="Cyclin-like"/>
    <property type="match status" value="1"/>
</dbReference>
<keyword evidence="2" id="KW-1185">Reference proteome</keyword>
<evidence type="ECO:0000313" key="2">
    <source>
        <dbReference type="Proteomes" id="UP000019335"/>
    </source>
</evidence>
<protein>
    <submittedName>
        <fullName evidence="1">Uncharacterized protein</fullName>
    </submittedName>
</protein>
<proteinExistence type="predicted"/>
<sequence>MAANIDPVAQSCFEEVVAALDLPNDVKTRATEHLTAVLALGIPPDAHRPGPWVWAACSIFMALYEHNMPGGRTLGDVLKATGLERMDEFLSHLTLLSQRLPRLSEELQALAGGLR</sequence>
<reference evidence="1 2" key="1">
    <citation type="journal article" date="2014" name="Mol. Plant">
        <title>Chromosome Scale Genome Assembly and Transcriptome Profiling of Nannochloropsis gaditana in Nitrogen Depletion.</title>
        <authorList>
            <person name="Corteggiani Carpinelli E."/>
            <person name="Telatin A."/>
            <person name="Vitulo N."/>
            <person name="Forcato C."/>
            <person name="D'Angelo M."/>
            <person name="Schiavon R."/>
            <person name="Vezzi A."/>
            <person name="Giacometti G.M."/>
            <person name="Morosinotto T."/>
            <person name="Valle G."/>
        </authorList>
    </citation>
    <scope>NUCLEOTIDE SEQUENCE [LARGE SCALE GENOMIC DNA]</scope>
    <source>
        <strain evidence="1 2">B-31</strain>
    </source>
</reference>
<dbReference type="CDD" id="cd00043">
    <property type="entry name" value="CYCLIN_SF"/>
    <property type="match status" value="1"/>
</dbReference>
<gene>
    <name evidence="1" type="ORF">Naga_101418g1</name>
</gene>
<dbReference type="InterPro" id="IPR036915">
    <property type="entry name" value="Cyclin-like_sf"/>
</dbReference>